<name>A0ABR2EK37_9ROSI</name>
<keyword evidence="2 3" id="KW-0813">Transport</keyword>
<reference evidence="6 7" key="1">
    <citation type="journal article" date="2024" name="G3 (Bethesda)">
        <title>Genome assembly of Hibiscus sabdariffa L. provides insights into metabolisms of medicinal natural products.</title>
        <authorList>
            <person name="Kim T."/>
        </authorList>
    </citation>
    <scope>NUCLEOTIDE SEQUENCE [LARGE SCALE GENOMIC DNA]</scope>
    <source>
        <strain evidence="6">TK-2024</strain>
        <tissue evidence="6">Old leaves</tissue>
    </source>
</reference>
<accession>A0ABR2EK37</accession>
<dbReference type="PANTHER" id="PTHR12542">
    <property type="entry name" value="EXOCYST COMPLEX PROTEIN EXO70"/>
    <property type="match status" value="1"/>
</dbReference>
<dbReference type="EMBL" id="JBBPBM010000013">
    <property type="protein sequence ID" value="KAK8561828.1"/>
    <property type="molecule type" value="Genomic_DNA"/>
</dbReference>
<comment type="function">
    <text evidence="3">Component of the exocyst complex.</text>
</comment>
<evidence type="ECO:0000256" key="4">
    <source>
        <dbReference type="SAM" id="MobiDB-lite"/>
    </source>
</evidence>
<evidence type="ECO:0000256" key="3">
    <source>
        <dbReference type="RuleBase" id="RU365026"/>
    </source>
</evidence>
<dbReference type="Proteomes" id="UP001472677">
    <property type="component" value="Unassembled WGS sequence"/>
</dbReference>
<dbReference type="SUPFAM" id="SSF74788">
    <property type="entry name" value="Cullin repeat-like"/>
    <property type="match status" value="1"/>
</dbReference>
<keyword evidence="3" id="KW-0653">Protein transport</keyword>
<dbReference type="Pfam" id="PF20669">
    <property type="entry name" value="Exo70_N"/>
    <property type="match status" value="1"/>
</dbReference>
<dbReference type="Gene3D" id="1.20.1280.170">
    <property type="entry name" value="Exocyst complex component Exo70"/>
    <property type="match status" value="1"/>
</dbReference>
<gene>
    <name evidence="6" type="ORF">V6N12_048887</name>
</gene>
<protein>
    <recommendedName>
        <fullName evidence="3">Exocyst subunit Exo70 family protein</fullName>
    </recommendedName>
</protein>
<comment type="similarity">
    <text evidence="1 3">Belongs to the EXO70 family.</text>
</comment>
<evidence type="ECO:0000313" key="7">
    <source>
        <dbReference type="Proteomes" id="UP001472677"/>
    </source>
</evidence>
<dbReference type="InterPro" id="IPR004140">
    <property type="entry name" value="Exo70"/>
</dbReference>
<proteinExistence type="inferred from homology"/>
<dbReference type="InterPro" id="IPR016159">
    <property type="entry name" value="Cullin_repeat-like_dom_sf"/>
</dbReference>
<organism evidence="6 7">
    <name type="scientific">Hibiscus sabdariffa</name>
    <name type="common">roselle</name>
    <dbReference type="NCBI Taxonomy" id="183260"/>
    <lineage>
        <taxon>Eukaryota</taxon>
        <taxon>Viridiplantae</taxon>
        <taxon>Streptophyta</taxon>
        <taxon>Embryophyta</taxon>
        <taxon>Tracheophyta</taxon>
        <taxon>Spermatophyta</taxon>
        <taxon>Magnoliopsida</taxon>
        <taxon>eudicotyledons</taxon>
        <taxon>Gunneridae</taxon>
        <taxon>Pentapetalae</taxon>
        <taxon>rosids</taxon>
        <taxon>malvids</taxon>
        <taxon>Malvales</taxon>
        <taxon>Malvaceae</taxon>
        <taxon>Malvoideae</taxon>
        <taxon>Hibiscus</taxon>
    </lineage>
</organism>
<evidence type="ECO:0000256" key="1">
    <source>
        <dbReference type="ARBA" id="ARBA00006756"/>
    </source>
</evidence>
<sequence length="628" mass="70320">MKSLCFNPRTPSFSISRQSMSAPSSSLFGTPRRRSMIETTIDAAAAIIMKWDAEASAYAGVTSLFYESKSEAMQFIKSVNQLQEIMHLLVSHQDSDPEKLTQAQRLMQTAMKRLQKEFYQILSMNRADLDPESVSTRSSRTTSTSDYDDDGSPDDEIRTVGDSISDGEDVHSMAISDLKLIADCMIASGYAKECIQIYKSIRKSIIDEGIYKLGIEKLSSSQVNKMEWEILDLKIKNWLQAEKISMRTLFSGERILCDHVFASSDSIRESCFAEISKGATFLFEFPELVAKTKKSPAEKIFRVLDMYTAISDDWQEIETIFASQSTSAVRLQALNSLVRLSESVLSLLTDFESTIQNNSSKAVIPGGGLHRLTIYSMNYLILLADYGNILTDIISDWPPQARTSLPEPFFDSPDSDDSPAPAISVRIAWLILVLLCKLDGKSKYYKDVSLSYLFLADNIQHVLAGVRTSNLLYILGEEWIAKHEAKVRQFAASYERLAWGKVFDSLPENPTAPMTCGEARECFRKFNISFEDAYLKQSSSVVPDPKLRNEIKVSIGKKLVAVYREFYDTHKSTVGDESSASSFVRFSPEVVGNYVSELFSVTVNSESSSTSSSTSSCHRRCMRSPVRV</sequence>
<dbReference type="PANTHER" id="PTHR12542:SF38">
    <property type="entry name" value="EXOCYST SUBUNIT EXO70 FAMILY PROTEIN"/>
    <property type="match status" value="1"/>
</dbReference>
<evidence type="ECO:0000313" key="6">
    <source>
        <dbReference type="EMBL" id="KAK8561828.1"/>
    </source>
</evidence>
<keyword evidence="3" id="KW-0268">Exocytosis</keyword>
<feature type="compositionally biased region" description="Low complexity" evidence="4">
    <location>
        <begin position="135"/>
        <end position="145"/>
    </location>
</feature>
<feature type="region of interest" description="Disordered" evidence="4">
    <location>
        <begin position="130"/>
        <end position="163"/>
    </location>
</feature>
<feature type="domain" description="Exocyst complex subunit Exo70 C-terminal" evidence="5">
    <location>
        <begin position="236"/>
        <end position="597"/>
    </location>
</feature>
<evidence type="ECO:0000259" key="5">
    <source>
        <dbReference type="Pfam" id="PF03081"/>
    </source>
</evidence>
<feature type="compositionally biased region" description="Low complexity" evidence="4">
    <location>
        <begin position="606"/>
        <end position="616"/>
    </location>
</feature>
<dbReference type="Pfam" id="PF03081">
    <property type="entry name" value="Exo70_C"/>
    <property type="match status" value="1"/>
</dbReference>
<evidence type="ECO:0000256" key="2">
    <source>
        <dbReference type="ARBA" id="ARBA00022448"/>
    </source>
</evidence>
<keyword evidence="7" id="KW-1185">Reference proteome</keyword>
<dbReference type="InterPro" id="IPR046364">
    <property type="entry name" value="Exo70_C"/>
</dbReference>
<feature type="region of interest" description="Disordered" evidence="4">
    <location>
        <begin position="606"/>
        <end position="628"/>
    </location>
</feature>
<comment type="caution">
    <text evidence="6">The sequence shown here is derived from an EMBL/GenBank/DDBJ whole genome shotgun (WGS) entry which is preliminary data.</text>
</comment>